<evidence type="ECO:0000313" key="2">
    <source>
        <dbReference type="EMBL" id="ALC04565.1"/>
    </source>
</evidence>
<dbReference type="InterPro" id="IPR032466">
    <property type="entry name" value="Metal_Hydrolase"/>
</dbReference>
<organism evidence="2 3">
    <name type="scientific">Corynebacterium deserti GIMN1.010</name>
    <dbReference type="NCBI Taxonomy" id="931089"/>
    <lineage>
        <taxon>Bacteria</taxon>
        <taxon>Bacillati</taxon>
        <taxon>Actinomycetota</taxon>
        <taxon>Actinomycetes</taxon>
        <taxon>Mycobacteriales</taxon>
        <taxon>Corynebacteriaceae</taxon>
        <taxon>Corynebacterium</taxon>
    </lineage>
</organism>
<dbReference type="GO" id="GO:0016787">
    <property type="term" value="F:hydrolase activity"/>
    <property type="evidence" value="ECO:0007669"/>
    <property type="project" value="InterPro"/>
</dbReference>
<accession>A0A0M4CDS6</accession>
<evidence type="ECO:0000313" key="3">
    <source>
        <dbReference type="Proteomes" id="UP000068067"/>
    </source>
</evidence>
<feature type="domain" description="Amidohydrolase-related" evidence="1">
    <location>
        <begin position="5"/>
        <end position="245"/>
    </location>
</feature>
<dbReference type="Proteomes" id="UP000068067">
    <property type="component" value="Chromosome"/>
</dbReference>
<dbReference type="RefSeq" id="WP_053543774.1">
    <property type="nucleotide sequence ID" value="NZ_CP009220.1"/>
</dbReference>
<dbReference type="AlphaFoldDB" id="A0A0M4CDS6"/>
<dbReference type="OrthoDB" id="5450317at2"/>
<dbReference type="PANTHER" id="PTHR35563">
    <property type="entry name" value="BARREL METAL-DEPENDENT HYDROLASE, PUTATIVE (AFU_ORTHOLOGUE AFUA_1G16240)-RELATED"/>
    <property type="match status" value="1"/>
</dbReference>
<dbReference type="STRING" id="931089.CDES_00410"/>
<evidence type="ECO:0000259" key="1">
    <source>
        <dbReference type="Pfam" id="PF04909"/>
    </source>
</evidence>
<proteinExistence type="predicted"/>
<gene>
    <name evidence="2" type="ORF">CDES_00410</name>
</gene>
<dbReference type="InterPro" id="IPR006680">
    <property type="entry name" value="Amidohydro-rel"/>
</dbReference>
<sequence>MKLFDAHFHVIDPAFPLVENNGYMPDPFTTGDYLCYMASHGVDGGAIVSGSFQAFDQGYLRAALKALGPGFVGVTQIPADTPDDDIRALYDDGVRAVRFNLFRGGSAGVDDIDRLARRVYDLVGWHSEFYVDSRSLEPLLGLLKSLPAISIDHLGLYEDGLPNLLTLVEAGAKVKATGLGRISLDPIRVIQEIIAVDPHALMIGTDLPSTRAPRPFEFSDFDIIAAAAGEEHVEKVFWDNAANFYLT</sequence>
<name>A0A0M4CDS6_9CORY</name>
<dbReference type="InterPro" id="IPR052358">
    <property type="entry name" value="Aro_Compnd_Degr_Hydrolases"/>
</dbReference>
<dbReference type="KEGG" id="cdx:CDES_00410"/>
<protein>
    <recommendedName>
        <fullName evidence="1">Amidohydrolase-related domain-containing protein</fullName>
    </recommendedName>
</protein>
<keyword evidence="3" id="KW-1185">Reference proteome</keyword>
<dbReference type="Pfam" id="PF04909">
    <property type="entry name" value="Amidohydro_2"/>
    <property type="match status" value="1"/>
</dbReference>
<dbReference type="PATRIC" id="fig|931089.4.peg.76"/>
<reference evidence="2 3" key="1">
    <citation type="submission" date="2014-08" db="EMBL/GenBank/DDBJ databases">
        <title>Complete genome sequence of Corynebacterium deserti GIMN1.010 (=DSM 45689), isolated from desert sand in western China.</title>
        <authorList>
            <person name="Ruckert C."/>
            <person name="Albersmeier A."/>
            <person name="Kalinowski J."/>
        </authorList>
    </citation>
    <scope>NUCLEOTIDE SEQUENCE [LARGE SCALE GENOMIC DNA]</scope>
    <source>
        <strain evidence="2 3">GIMN1.010</strain>
    </source>
</reference>
<dbReference type="SUPFAM" id="SSF51556">
    <property type="entry name" value="Metallo-dependent hydrolases"/>
    <property type="match status" value="1"/>
</dbReference>
<dbReference type="PANTHER" id="PTHR35563:SF2">
    <property type="entry name" value="BARREL METAL-DEPENDENT HYDROLASE, PUTATIVE (AFU_ORTHOLOGUE AFUA_1G16240)-RELATED"/>
    <property type="match status" value="1"/>
</dbReference>
<dbReference type="Gene3D" id="3.20.20.140">
    <property type="entry name" value="Metal-dependent hydrolases"/>
    <property type="match status" value="1"/>
</dbReference>
<dbReference type="EMBL" id="CP009220">
    <property type="protein sequence ID" value="ALC04565.1"/>
    <property type="molecule type" value="Genomic_DNA"/>
</dbReference>